<dbReference type="AlphaFoldDB" id="A0A553NFP1"/>
<sequence>MVECLKAGVAFEELPPDHPGRLYSELWSFLAVEKGLIIAHSSQILIPASARKLILDLLHTSHQGRDRTLCRAKQLYLWRAMPLDTKVDPMVRSLAEEKRDKVNLTQKWQYDERARDLEPLGIGVKVRVQDASTHLWDRLGTINGICDGHGGRSYEISSQGRILLRNRRMLKPYHTIEGEDSNSSCSTKLQLSKGFGCDRPKRNCRSPIRYPDLESKRRGM</sequence>
<dbReference type="PANTHER" id="PTHR37984:SF5">
    <property type="entry name" value="PROTEIN NYNRIN-LIKE"/>
    <property type="match status" value="1"/>
</dbReference>
<proteinExistence type="predicted"/>
<keyword evidence="2" id="KW-1185">Reference proteome</keyword>
<dbReference type="Proteomes" id="UP000318571">
    <property type="component" value="Chromosome 10"/>
</dbReference>
<dbReference type="InterPro" id="IPR050951">
    <property type="entry name" value="Retrovirus_Pol_polyprotein"/>
</dbReference>
<dbReference type="STRING" id="6832.A0A553NFP1"/>
<organism evidence="1 2">
    <name type="scientific">Tigriopus californicus</name>
    <name type="common">Marine copepod</name>
    <dbReference type="NCBI Taxonomy" id="6832"/>
    <lineage>
        <taxon>Eukaryota</taxon>
        <taxon>Metazoa</taxon>
        <taxon>Ecdysozoa</taxon>
        <taxon>Arthropoda</taxon>
        <taxon>Crustacea</taxon>
        <taxon>Multicrustacea</taxon>
        <taxon>Hexanauplia</taxon>
        <taxon>Copepoda</taxon>
        <taxon>Harpacticoida</taxon>
        <taxon>Harpacticidae</taxon>
        <taxon>Tigriopus</taxon>
    </lineage>
</organism>
<comment type="caution">
    <text evidence="1">The sequence shown here is derived from an EMBL/GenBank/DDBJ whole genome shotgun (WGS) entry which is preliminary data.</text>
</comment>
<evidence type="ECO:0000313" key="1">
    <source>
        <dbReference type="EMBL" id="TRY64274.1"/>
    </source>
</evidence>
<gene>
    <name evidence="1" type="ORF">TCAL_15273</name>
</gene>
<dbReference type="EMBL" id="VCGU01000458">
    <property type="protein sequence ID" value="TRY64274.1"/>
    <property type="molecule type" value="Genomic_DNA"/>
</dbReference>
<dbReference type="PANTHER" id="PTHR37984">
    <property type="entry name" value="PROTEIN CBG26694"/>
    <property type="match status" value="1"/>
</dbReference>
<name>A0A553NFP1_TIGCA</name>
<evidence type="ECO:0000313" key="2">
    <source>
        <dbReference type="Proteomes" id="UP000318571"/>
    </source>
</evidence>
<reference evidence="1 2" key="1">
    <citation type="journal article" date="2018" name="Nat. Ecol. Evol.">
        <title>Genomic signatures of mitonuclear coevolution across populations of Tigriopus californicus.</title>
        <authorList>
            <person name="Barreto F.S."/>
            <person name="Watson E.T."/>
            <person name="Lima T.G."/>
            <person name="Willett C.S."/>
            <person name="Edmands S."/>
            <person name="Li W."/>
            <person name="Burton R.S."/>
        </authorList>
    </citation>
    <scope>NUCLEOTIDE SEQUENCE [LARGE SCALE GENOMIC DNA]</scope>
    <source>
        <strain evidence="1 2">San Diego</strain>
    </source>
</reference>
<accession>A0A553NFP1</accession>
<dbReference type="Gene3D" id="1.10.340.70">
    <property type="match status" value="1"/>
</dbReference>
<protein>
    <submittedName>
        <fullName evidence="1">Uncharacterized protein</fullName>
    </submittedName>
</protein>